<dbReference type="Proteomes" id="UP000306102">
    <property type="component" value="Unassembled WGS sequence"/>
</dbReference>
<evidence type="ECO:0000313" key="2">
    <source>
        <dbReference type="EMBL" id="THF99075.1"/>
    </source>
</evidence>
<evidence type="ECO:0000256" key="1">
    <source>
        <dbReference type="SAM" id="Coils"/>
    </source>
</evidence>
<reference evidence="2 3" key="1">
    <citation type="journal article" date="2018" name="Proc. Natl. Acad. Sci. U.S.A.">
        <title>Draft genome sequence of Camellia sinensis var. sinensis provides insights into the evolution of the tea genome and tea quality.</title>
        <authorList>
            <person name="Wei C."/>
            <person name="Yang H."/>
            <person name="Wang S."/>
            <person name="Zhao J."/>
            <person name="Liu C."/>
            <person name="Gao L."/>
            <person name="Xia E."/>
            <person name="Lu Y."/>
            <person name="Tai Y."/>
            <person name="She G."/>
            <person name="Sun J."/>
            <person name="Cao H."/>
            <person name="Tong W."/>
            <person name="Gao Q."/>
            <person name="Li Y."/>
            <person name="Deng W."/>
            <person name="Jiang X."/>
            <person name="Wang W."/>
            <person name="Chen Q."/>
            <person name="Zhang S."/>
            <person name="Li H."/>
            <person name="Wu J."/>
            <person name="Wang P."/>
            <person name="Li P."/>
            <person name="Shi C."/>
            <person name="Zheng F."/>
            <person name="Jian J."/>
            <person name="Huang B."/>
            <person name="Shan D."/>
            <person name="Shi M."/>
            <person name="Fang C."/>
            <person name="Yue Y."/>
            <person name="Li F."/>
            <person name="Li D."/>
            <person name="Wei S."/>
            <person name="Han B."/>
            <person name="Jiang C."/>
            <person name="Yin Y."/>
            <person name="Xia T."/>
            <person name="Zhang Z."/>
            <person name="Bennetzen J.L."/>
            <person name="Zhao S."/>
            <person name="Wan X."/>
        </authorList>
    </citation>
    <scope>NUCLEOTIDE SEQUENCE [LARGE SCALE GENOMIC DNA]</scope>
    <source>
        <strain evidence="3">cv. Shuchazao</strain>
        <tissue evidence="2">Leaf</tissue>
    </source>
</reference>
<sequence length="514" mass="57875">MGVSSTSSPHPFELVVVTAVIDVAVMVSRWRWPWKPMKSTDKTESKYGQVRAILQSMPVAGSASSALVYNFRPNQLNYRGSKWWRHKCPRVEASQTCSKVVLQDFIPQIKSRYKSFEDVFFNKVKDELIDAREHPFVAGGVALIASLLLMQGFPKVLMDFSIGGERQKKSQPWRFFKSERFWIGLDWSGVEPFTYLCSLRRGWTNESWKENGALERECQWVAVIGGASTSKSKEVCYSSPLGFREGFDEDCGVVAQYGLCFLDIGGEGSMAIVCSYVDIVGVLRVRGLGAACGVISEWFLVLKKLGRAGATTARRAGSRRFLFRHTFGRLQSDEARFLRAEKNVKELNLSVDLMKKESRKLLERAALAEKDMKHGQSDLMNAGTQIQRLAKSVTNVEVHTSGSGLCCGLLCGVLSSLIIIQWTSYTCKDRGTRDNGEEEDGRGRGRVRGEWVPWWRLELDLTTRDTRQQEMIAREPRSLGRERERALCLPNVGIVSPLLVVDETVREESLTATR</sequence>
<comment type="caution">
    <text evidence="2">The sequence shown here is derived from an EMBL/GenBank/DDBJ whole genome shotgun (WGS) entry which is preliminary data.</text>
</comment>
<protein>
    <submittedName>
        <fullName evidence="2">Uncharacterized protein</fullName>
    </submittedName>
</protein>
<dbReference type="InterPro" id="IPR053284">
    <property type="entry name" value="RGS1-HXK1_interactor"/>
</dbReference>
<keyword evidence="3" id="KW-1185">Reference proteome</keyword>
<organism evidence="2 3">
    <name type="scientific">Camellia sinensis var. sinensis</name>
    <name type="common">China tea</name>
    <dbReference type="NCBI Taxonomy" id="542762"/>
    <lineage>
        <taxon>Eukaryota</taxon>
        <taxon>Viridiplantae</taxon>
        <taxon>Streptophyta</taxon>
        <taxon>Embryophyta</taxon>
        <taxon>Tracheophyta</taxon>
        <taxon>Spermatophyta</taxon>
        <taxon>Magnoliopsida</taxon>
        <taxon>eudicotyledons</taxon>
        <taxon>Gunneridae</taxon>
        <taxon>Pentapetalae</taxon>
        <taxon>asterids</taxon>
        <taxon>Ericales</taxon>
        <taxon>Theaceae</taxon>
        <taxon>Camellia</taxon>
    </lineage>
</organism>
<name>A0A4S4DBV2_CAMSN</name>
<dbReference type="EMBL" id="SDRB02012048">
    <property type="protein sequence ID" value="THF99075.1"/>
    <property type="molecule type" value="Genomic_DNA"/>
</dbReference>
<dbReference type="PANTHER" id="PTHR34554">
    <property type="entry name" value="RGS1-HXK1-INTERACTING PROTEIN 1"/>
    <property type="match status" value="1"/>
</dbReference>
<evidence type="ECO:0000313" key="3">
    <source>
        <dbReference type="Proteomes" id="UP000306102"/>
    </source>
</evidence>
<accession>A0A4S4DBV2</accession>
<feature type="coiled-coil region" evidence="1">
    <location>
        <begin position="337"/>
        <end position="371"/>
    </location>
</feature>
<dbReference type="PANTHER" id="PTHR34554:SF2">
    <property type="entry name" value="RGS1-HXK1-INTERACTING PROTEIN 1"/>
    <property type="match status" value="1"/>
</dbReference>
<dbReference type="AlphaFoldDB" id="A0A4S4DBV2"/>
<keyword evidence="1" id="KW-0175">Coiled coil</keyword>
<gene>
    <name evidence="2" type="ORF">TEA_007032</name>
</gene>
<proteinExistence type="predicted"/>
<dbReference type="STRING" id="542762.A0A4S4DBV2"/>